<evidence type="ECO:0000259" key="11">
    <source>
        <dbReference type="Pfam" id="PF03015"/>
    </source>
</evidence>
<dbReference type="Pfam" id="PF03015">
    <property type="entry name" value="Sterile"/>
    <property type="match status" value="1"/>
</dbReference>
<evidence type="ECO:0000256" key="9">
    <source>
        <dbReference type="ARBA" id="ARBA00052530"/>
    </source>
</evidence>
<dbReference type="AlphaFoldDB" id="A0AAV2P475"/>
<comment type="subcellular location">
    <subcellularLocation>
        <location evidence="1">Membrane</location>
        <topology evidence="1">Multi-pass membrane protein</topology>
    </subcellularLocation>
</comment>
<keyword evidence="8 10" id="KW-0472">Membrane</keyword>
<dbReference type="GO" id="GO:0035336">
    <property type="term" value="P:long-chain fatty-acyl-CoA metabolic process"/>
    <property type="evidence" value="ECO:0007669"/>
    <property type="project" value="TreeGrafter"/>
</dbReference>
<evidence type="ECO:0000256" key="6">
    <source>
        <dbReference type="ARBA" id="ARBA00022989"/>
    </source>
</evidence>
<evidence type="ECO:0000256" key="2">
    <source>
        <dbReference type="ARBA" id="ARBA00005928"/>
    </source>
</evidence>
<dbReference type="EMBL" id="OZ034831">
    <property type="protein sequence ID" value="CAL1687699.1"/>
    <property type="molecule type" value="Genomic_DNA"/>
</dbReference>
<feature type="transmembrane region" description="Helical" evidence="10">
    <location>
        <begin position="359"/>
        <end position="380"/>
    </location>
</feature>
<evidence type="ECO:0000313" key="14">
    <source>
        <dbReference type="Proteomes" id="UP001497644"/>
    </source>
</evidence>
<protein>
    <recommendedName>
        <fullName evidence="10">Fatty acyl-CoA reductase</fullName>
        <ecNumber evidence="10">1.2.1.84</ecNumber>
    </recommendedName>
</protein>
<dbReference type="FunFam" id="3.40.50.720:FF:000143">
    <property type="entry name" value="Fatty acyl-CoA reductase"/>
    <property type="match status" value="1"/>
</dbReference>
<keyword evidence="6 10" id="KW-1133">Transmembrane helix</keyword>
<reference evidence="13" key="1">
    <citation type="submission" date="2024-04" db="EMBL/GenBank/DDBJ databases">
        <authorList>
            <consortium name="Molecular Ecology Group"/>
        </authorList>
    </citation>
    <scope>NUCLEOTIDE SEQUENCE</scope>
</reference>
<organism evidence="13 14">
    <name type="scientific">Lasius platythorax</name>
    <dbReference type="NCBI Taxonomy" id="488582"/>
    <lineage>
        <taxon>Eukaryota</taxon>
        <taxon>Metazoa</taxon>
        <taxon>Ecdysozoa</taxon>
        <taxon>Arthropoda</taxon>
        <taxon>Hexapoda</taxon>
        <taxon>Insecta</taxon>
        <taxon>Pterygota</taxon>
        <taxon>Neoptera</taxon>
        <taxon>Endopterygota</taxon>
        <taxon>Hymenoptera</taxon>
        <taxon>Apocrita</taxon>
        <taxon>Aculeata</taxon>
        <taxon>Formicoidea</taxon>
        <taxon>Formicidae</taxon>
        <taxon>Formicinae</taxon>
        <taxon>Lasius</taxon>
        <taxon>Lasius</taxon>
    </lineage>
</organism>
<keyword evidence="14" id="KW-1185">Reference proteome</keyword>
<dbReference type="InterPro" id="IPR036291">
    <property type="entry name" value="NAD(P)-bd_dom_sf"/>
</dbReference>
<dbReference type="CDD" id="cd05236">
    <property type="entry name" value="FAR-N_SDR_e"/>
    <property type="match status" value="1"/>
</dbReference>
<dbReference type="InterPro" id="IPR033640">
    <property type="entry name" value="FAR_C"/>
</dbReference>
<comment type="similarity">
    <text evidence="2 10">Belongs to the fatty acyl-CoA reductase family.</text>
</comment>
<sequence length="500" mass="56276">MNGNINDPAKSIATFHAGQSIFLTGATGFLGKVYIEKILRSCPDVREIFLLLRSKNGQSVNERLDKILSLPLYDKLREEQPSNFKKLIPISGDVSKENLDLSAVDRQTLAERVTIVIHSAASVRFNDSLKYAIFTNTRSTRDICILAQSMKNLIVLVYVSTAYAHINNPVIEEKVYPPVADWRKMIKAAESLDEHILNIFTAKCLDNFPNTYIYSKNLAESVIMEYSSSLPCAIVRPSIVTPSLSDPFPGWIDNLNGLTGLLIGGGKGVLRVFQTNKHVCPDAMAVDIAIKTVIATAWKIGLTTFTPGSLPYVLNCTSSNQRSMSLEVVSKMGFQIIKDEIPLEGVLWTPGTIFTNSFAVHYILTILLHILPAMLIDLILKLTRHQPILLRLQRKVYVANRAVGHFVSHQWTFEDKNGLDLMSLVPPEDREIFSCDLADLDIKDYYRKSIIGTKMYLLHEDMNRLDAARAHRKRVDLFVMTLKTIIVIGVLWMLYKWTCT</sequence>
<evidence type="ECO:0000256" key="1">
    <source>
        <dbReference type="ARBA" id="ARBA00004141"/>
    </source>
</evidence>
<gene>
    <name evidence="13" type="ORF">LPLAT_LOCUS12929</name>
</gene>
<dbReference type="Gene3D" id="3.40.50.720">
    <property type="entry name" value="NAD(P)-binding Rossmann-like Domain"/>
    <property type="match status" value="1"/>
</dbReference>
<evidence type="ECO:0000256" key="7">
    <source>
        <dbReference type="ARBA" id="ARBA00023098"/>
    </source>
</evidence>
<proteinExistence type="inferred from homology"/>
<keyword evidence="5 10" id="KW-0521">NADP</keyword>
<feature type="domain" description="Fatty acyl-CoA reductase C-terminal" evidence="11">
    <location>
        <begin position="368"/>
        <end position="460"/>
    </location>
</feature>
<dbReference type="Proteomes" id="UP001497644">
    <property type="component" value="Chromosome 8"/>
</dbReference>
<keyword evidence="4 10" id="KW-0812">Transmembrane</keyword>
<dbReference type="SUPFAM" id="SSF51735">
    <property type="entry name" value="NAD(P)-binding Rossmann-fold domains"/>
    <property type="match status" value="1"/>
</dbReference>
<keyword evidence="3 10" id="KW-0444">Lipid biosynthesis</keyword>
<evidence type="ECO:0000256" key="8">
    <source>
        <dbReference type="ARBA" id="ARBA00023136"/>
    </source>
</evidence>
<dbReference type="PANTHER" id="PTHR11011">
    <property type="entry name" value="MALE STERILITY PROTEIN 2-RELATED"/>
    <property type="match status" value="1"/>
</dbReference>
<evidence type="ECO:0000313" key="13">
    <source>
        <dbReference type="EMBL" id="CAL1687699.1"/>
    </source>
</evidence>
<evidence type="ECO:0000256" key="4">
    <source>
        <dbReference type="ARBA" id="ARBA00022692"/>
    </source>
</evidence>
<dbReference type="CDD" id="cd09071">
    <property type="entry name" value="FAR_C"/>
    <property type="match status" value="1"/>
</dbReference>
<dbReference type="GO" id="GO:0016020">
    <property type="term" value="C:membrane"/>
    <property type="evidence" value="ECO:0007669"/>
    <property type="project" value="UniProtKB-SubCell"/>
</dbReference>
<evidence type="ECO:0000256" key="3">
    <source>
        <dbReference type="ARBA" id="ARBA00022516"/>
    </source>
</evidence>
<evidence type="ECO:0000256" key="5">
    <source>
        <dbReference type="ARBA" id="ARBA00022857"/>
    </source>
</evidence>
<dbReference type="InterPro" id="IPR026055">
    <property type="entry name" value="FAR"/>
</dbReference>
<keyword evidence="7 10" id="KW-0443">Lipid metabolism</keyword>
<evidence type="ECO:0000259" key="12">
    <source>
        <dbReference type="Pfam" id="PF07993"/>
    </source>
</evidence>
<dbReference type="GO" id="GO:0080019">
    <property type="term" value="F:alcohol-forming very long-chain fatty acyl-CoA reductase activity"/>
    <property type="evidence" value="ECO:0007669"/>
    <property type="project" value="InterPro"/>
</dbReference>
<name>A0AAV2P475_9HYME</name>
<dbReference type="GO" id="GO:0005777">
    <property type="term" value="C:peroxisome"/>
    <property type="evidence" value="ECO:0007669"/>
    <property type="project" value="TreeGrafter"/>
</dbReference>
<feature type="transmembrane region" description="Helical" evidence="10">
    <location>
        <begin position="477"/>
        <end position="495"/>
    </location>
</feature>
<feature type="domain" description="Thioester reductase (TE)" evidence="12">
    <location>
        <begin position="23"/>
        <end position="292"/>
    </location>
</feature>
<dbReference type="GO" id="GO:0102965">
    <property type="term" value="F:alcohol-forming long-chain fatty acyl-CoA reductase activity"/>
    <property type="evidence" value="ECO:0007669"/>
    <property type="project" value="UniProtKB-EC"/>
</dbReference>
<accession>A0AAV2P475</accession>
<evidence type="ECO:0000256" key="10">
    <source>
        <dbReference type="RuleBase" id="RU363097"/>
    </source>
</evidence>
<dbReference type="Pfam" id="PF07993">
    <property type="entry name" value="NAD_binding_4"/>
    <property type="match status" value="1"/>
</dbReference>
<dbReference type="EC" id="1.2.1.84" evidence="10"/>
<keyword evidence="10" id="KW-0560">Oxidoreductase</keyword>
<comment type="function">
    <text evidence="10">Catalyzes the reduction of fatty acyl-CoA to fatty alcohols.</text>
</comment>
<comment type="catalytic activity">
    <reaction evidence="9 10">
        <text>a long-chain fatty acyl-CoA + 2 NADPH + 2 H(+) = a long-chain primary fatty alcohol + 2 NADP(+) + CoA</text>
        <dbReference type="Rhea" id="RHEA:52716"/>
        <dbReference type="ChEBI" id="CHEBI:15378"/>
        <dbReference type="ChEBI" id="CHEBI:57287"/>
        <dbReference type="ChEBI" id="CHEBI:57783"/>
        <dbReference type="ChEBI" id="CHEBI:58349"/>
        <dbReference type="ChEBI" id="CHEBI:77396"/>
        <dbReference type="ChEBI" id="CHEBI:83139"/>
        <dbReference type="EC" id="1.2.1.84"/>
    </reaction>
</comment>
<dbReference type="PANTHER" id="PTHR11011:SF24">
    <property type="entry name" value="FATTY ACYL-COA REDUCTASE"/>
    <property type="match status" value="1"/>
</dbReference>
<dbReference type="InterPro" id="IPR013120">
    <property type="entry name" value="FAR_NAD-bd"/>
</dbReference>